<dbReference type="RefSeq" id="WP_129888829.1">
    <property type="nucleotide sequence ID" value="NZ_CP035758.1"/>
</dbReference>
<keyword evidence="3" id="KW-1185">Reference proteome</keyword>
<reference evidence="2 3" key="1">
    <citation type="submission" date="2019-01" db="EMBL/GenBank/DDBJ databases">
        <title>Ktedonosporobacter rubrisoli SCAWS-G2.</title>
        <authorList>
            <person name="Huang Y."/>
            <person name="Yan B."/>
        </authorList>
    </citation>
    <scope>NUCLEOTIDE SEQUENCE [LARGE SCALE GENOMIC DNA]</scope>
    <source>
        <strain evidence="2 3">SCAWS-G2</strain>
    </source>
</reference>
<accession>A0A4P6JSE9</accession>
<dbReference type="EMBL" id="CP035758">
    <property type="protein sequence ID" value="QBD77776.1"/>
    <property type="molecule type" value="Genomic_DNA"/>
</dbReference>
<sequence>MLKDDRDRILIGWASAEITPDVPCRMGGYAARSEPADAIYDPLYAHAIAFGTQSQPFVVIICDLLSVDGQLVEVVRSQLRTTYPGLTLWLGATHTHSGPAVHSIPGLPEEPVPQNLEHIIEGAAEAATEAIKRMRPMLATWVSGATSGIVTNRDHPHSGENTDLDLLCFYNVASRDALERGLIDGNLSSKPEAIVASFPCHPTVLSAENTKISADLPGAFRRHLRNQLGGECWIMHTTGAAGDMSTRHTRQGQGIPELERLGNLLAQRAYQLIPQARLLTLGPPLTKQGSIKLQAKEPPDLNHLSRQEQTLQAQLTSELQQGNVAQARTIQTTLQGLQLIRERALAADEVELNAEIAVASLGELKLAAIPGELYNSLGIKIKQAAQHPVLLYGYTNGYLGYFPSQEAYTEMDYEVLMSPFAQGTAESLTEAVYTMFAQ</sequence>
<proteinExistence type="predicted"/>
<feature type="domain" description="Neutral/alkaline non-lysosomal ceramidase N-terminal" evidence="1">
    <location>
        <begin position="10"/>
        <end position="219"/>
    </location>
</feature>
<dbReference type="InterPro" id="IPR031329">
    <property type="entry name" value="NEUT/ALK_ceramidase_N"/>
</dbReference>
<evidence type="ECO:0000313" key="3">
    <source>
        <dbReference type="Proteomes" id="UP000290365"/>
    </source>
</evidence>
<dbReference type="Pfam" id="PF04734">
    <property type="entry name" value="Ceramidase_alk"/>
    <property type="match status" value="1"/>
</dbReference>
<evidence type="ECO:0000313" key="2">
    <source>
        <dbReference type="EMBL" id="QBD77776.1"/>
    </source>
</evidence>
<organism evidence="2 3">
    <name type="scientific">Ktedonosporobacter rubrisoli</name>
    <dbReference type="NCBI Taxonomy" id="2509675"/>
    <lineage>
        <taxon>Bacteria</taxon>
        <taxon>Bacillati</taxon>
        <taxon>Chloroflexota</taxon>
        <taxon>Ktedonobacteria</taxon>
        <taxon>Ktedonobacterales</taxon>
        <taxon>Ktedonosporobacteraceae</taxon>
        <taxon>Ktedonosporobacter</taxon>
    </lineage>
</organism>
<dbReference type="KEGG" id="kbs:EPA93_17965"/>
<gene>
    <name evidence="2" type="ORF">EPA93_17965</name>
</gene>
<dbReference type="OrthoDB" id="337762at2"/>
<protein>
    <recommendedName>
        <fullName evidence="1">Neutral/alkaline non-lysosomal ceramidase N-terminal domain-containing protein</fullName>
    </recommendedName>
</protein>
<evidence type="ECO:0000259" key="1">
    <source>
        <dbReference type="Pfam" id="PF04734"/>
    </source>
</evidence>
<dbReference type="Proteomes" id="UP000290365">
    <property type="component" value="Chromosome"/>
</dbReference>
<name>A0A4P6JSE9_KTERU</name>
<dbReference type="AlphaFoldDB" id="A0A4P6JSE9"/>